<evidence type="ECO:0000313" key="6">
    <source>
        <dbReference type="Proteomes" id="UP000593892"/>
    </source>
</evidence>
<dbReference type="Pfam" id="PF03938">
    <property type="entry name" value="OmpH"/>
    <property type="match status" value="1"/>
</dbReference>
<feature type="region of interest" description="Disordered" evidence="3">
    <location>
        <begin position="180"/>
        <end position="207"/>
    </location>
</feature>
<dbReference type="AlphaFoldDB" id="A0A7S7NQG8"/>
<dbReference type="SUPFAM" id="SSF111384">
    <property type="entry name" value="OmpH-like"/>
    <property type="match status" value="1"/>
</dbReference>
<proteinExistence type="inferred from homology"/>
<gene>
    <name evidence="5" type="ORF">IRI77_34760</name>
</gene>
<dbReference type="InterPro" id="IPR024930">
    <property type="entry name" value="Skp_dom_sf"/>
</dbReference>
<dbReference type="PANTHER" id="PTHR35089">
    <property type="entry name" value="CHAPERONE PROTEIN SKP"/>
    <property type="match status" value="1"/>
</dbReference>
<dbReference type="GO" id="GO:0051082">
    <property type="term" value="F:unfolded protein binding"/>
    <property type="evidence" value="ECO:0007669"/>
    <property type="project" value="InterPro"/>
</dbReference>
<dbReference type="Proteomes" id="UP000593892">
    <property type="component" value="Chromosome"/>
</dbReference>
<dbReference type="PANTHER" id="PTHR35089:SF1">
    <property type="entry name" value="CHAPERONE PROTEIN SKP"/>
    <property type="match status" value="1"/>
</dbReference>
<dbReference type="EMBL" id="CP063849">
    <property type="protein sequence ID" value="QOY87844.1"/>
    <property type="molecule type" value="Genomic_DNA"/>
</dbReference>
<evidence type="ECO:0000256" key="3">
    <source>
        <dbReference type="SAM" id="MobiDB-lite"/>
    </source>
</evidence>
<dbReference type="Gene3D" id="3.30.910.20">
    <property type="entry name" value="Skp domain"/>
    <property type="match status" value="1"/>
</dbReference>
<sequence>MRFDAKQMGLSVLALILTAPALPAQAPTKVAIINIQSAILATKDGEKARTALTAKFEPRAKDLESRGGELQKKRETLNKGANMMSAEAREKLTREIDDFQKKLQWDSEDMQQEVQQEQGKLVNDIGQRMIQVLDEYSKAQGFTIVLDVSTQQSPVLWAANGIDVTQQIIDLYDKKYASGAPAATPAAPAAKPAAPPAAAPKKPAGAK</sequence>
<feature type="chain" id="PRO_5032918714" evidence="4">
    <location>
        <begin position="27"/>
        <end position="207"/>
    </location>
</feature>
<dbReference type="KEGG" id="pfer:IRI77_34760"/>
<keyword evidence="2 4" id="KW-0732">Signal</keyword>
<keyword evidence="6" id="KW-1185">Reference proteome</keyword>
<protein>
    <submittedName>
        <fullName evidence="5">OmpH family outer membrane protein</fullName>
    </submittedName>
</protein>
<dbReference type="InterPro" id="IPR005632">
    <property type="entry name" value="Chaperone_Skp"/>
</dbReference>
<feature type="signal peptide" evidence="4">
    <location>
        <begin position="1"/>
        <end position="26"/>
    </location>
</feature>
<comment type="similarity">
    <text evidence="1">Belongs to the Skp family.</text>
</comment>
<dbReference type="RefSeq" id="WP_194449511.1">
    <property type="nucleotide sequence ID" value="NZ_CP063849.1"/>
</dbReference>
<dbReference type="GO" id="GO:0050821">
    <property type="term" value="P:protein stabilization"/>
    <property type="evidence" value="ECO:0007669"/>
    <property type="project" value="TreeGrafter"/>
</dbReference>
<evidence type="ECO:0000256" key="4">
    <source>
        <dbReference type="SAM" id="SignalP"/>
    </source>
</evidence>
<name>A0A7S7NQG8_PALFE</name>
<evidence type="ECO:0000256" key="1">
    <source>
        <dbReference type="ARBA" id="ARBA00009091"/>
    </source>
</evidence>
<dbReference type="GO" id="GO:0005829">
    <property type="term" value="C:cytosol"/>
    <property type="evidence" value="ECO:0007669"/>
    <property type="project" value="TreeGrafter"/>
</dbReference>
<evidence type="ECO:0000256" key="2">
    <source>
        <dbReference type="ARBA" id="ARBA00022729"/>
    </source>
</evidence>
<feature type="compositionally biased region" description="Low complexity" evidence="3">
    <location>
        <begin position="180"/>
        <end position="192"/>
    </location>
</feature>
<accession>A0A7S7NQG8</accession>
<dbReference type="SMART" id="SM00935">
    <property type="entry name" value="OmpH"/>
    <property type="match status" value="1"/>
</dbReference>
<reference evidence="5 6" key="1">
    <citation type="submission" date="2020-10" db="EMBL/GenBank/DDBJ databases">
        <title>Complete genome sequence of Paludibaculum fermentans P105T, a facultatively anaerobic acidobacterium capable of dissimilatory Fe(III) reduction.</title>
        <authorList>
            <person name="Dedysh S.N."/>
            <person name="Beletsky A.V."/>
            <person name="Kulichevskaya I.S."/>
            <person name="Mardanov A.V."/>
            <person name="Ravin N.V."/>
        </authorList>
    </citation>
    <scope>NUCLEOTIDE SEQUENCE [LARGE SCALE GENOMIC DNA]</scope>
    <source>
        <strain evidence="5 6">P105</strain>
    </source>
</reference>
<organism evidence="5 6">
    <name type="scientific">Paludibaculum fermentans</name>
    <dbReference type="NCBI Taxonomy" id="1473598"/>
    <lineage>
        <taxon>Bacteria</taxon>
        <taxon>Pseudomonadati</taxon>
        <taxon>Acidobacteriota</taxon>
        <taxon>Terriglobia</taxon>
        <taxon>Bryobacterales</taxon>
        <taxon>Bryobacteraceae</taxon>
        <taxon>Paludibaculum</taxon>
    </lineage>
</organism>
<evidence type="ECO:0000313" key="5">
    <source>
        <dbReference type="EMBL" id="QOY87844.1"/>
    </source>
</evidence>